<evidence type="ECO:0000256" key="4">
    <source>
        <dbReference type="ARBA" id="ARBA00023136"/>
    </source>
</evidence>
<sequence length="325" mass="36213">MVQQQQEVFSALKTLYELDIGKSIREESDTKARAATPYGESGASVPLHRTGPGSPSAPMIIRERTSPNYYSHSRSRPRSHSYGRYDSNIDQVDPDLTFYDDVLVKAELSSSDSLAKIPSTDRGGYRTLLLAEALQHTRQAGDEYQYLRMLATRLERRNRDMLDTTKFRQENAIYAFTIVTIVFLPLSAVASIFGMNTSDIRDMDGGQWIYWATAVPVTAVTVLLGLLWTGELSNLGAWLGEALLRLAGRKGGVNKGIAEKGGRWRLWFGEGTGSGLRERETMMTGITNHNVSFLDGTNTGPRVLGIIKEIYNLKVRTRNKIMKAP</sequence>
<dbReference type="Gene3D" id="1.20.58.340">
    <property type="entry name" value="Magnesium transport protein CorA, transmembrane region"/>
    <property type="match status" value="1"/>
</dbReference>
<proteinExistence type="predicted"/>
<dbReference type="GO" id="GO:0015087">
    <property type="term" value="F:cobalt ion transmembrane transporter activity"/>
    <property type="evidence" value="ECO:0007669"/>
    <property type="project" value="TreeGrafter"/>
</dbReference>
<name>A0AAN6Y2Y8_9PEZI</name>
<dbReference type="PANTHER" id="PTHR46494:SF1">
    <property type="entry name" value="CORA FAMILY METAL ION TRANSPORTER (EUROFUNG)"/>
    <property type="match status" value="1"/>
</dbReference>
<dbReference type="AlphaFoldDB" id="A0AAN6Y2Y8"/>
<dbReference type="GO" id="GO:0015095">
    <property type="term" value="F:magnesium ion transmembrane transporter activity"/>
    <property type="evidence" value="ECO:0007669"/>
    <property type="project" value="TreeGrafter"/>
</dbReference>
<dbReference type="EMBL" id="MU858178">
    <property type="protein sequence ID" value="KAK4210290.1"/>
    <property type="molecule type" value="Genomic_DNA"/>
</dbReference>
<dbReference type="GO" id="GO:0005886">
    <property type="term" value="C:plasma membrane"/>
    <property type="evidence" value="ECO:0007669"/>
    <property type="project" value="UniProtKB-SubCell"/>
</dbReference>
<evidence type="ECO:0000256" key="1">
    <source>
        <dbReference type="ARBA" id="ARBA00004651"/>
    </source>
</evidence>
<dbReference type="GO" id="GO:0050897">
    <property type="term" value="F:cobalt ion binding"/>
    <property type="evidence" value="ECO:0007669"/>
    <property type="project" value="TreeGrafter"/>
</dbReference>
<reference evidence="7" key="1">
    <citation type="journal article" date="2023" name="Mol. Phylogenet. Evol.">
        <title>Genome-scale phylogeny and comparative genomics of the fungal order Sordariales.</title>
        <authorList>
            <person name="Hensen N."/>
            <person name="Bonometti L."/>
            <person name="Westerberg I."/>
            <person name="Brannstrom I.O."/>
            <person name="Guillou S."/>
            <person name="Cros-Aarteil S."/>
            <person name="Calhoun S."/>
            <person name="Haridas S."/>
            <person name="Kuo A."/>
            <person name="Mondo S."/>
            <person name="Pangilinan J."/>
            <person name="Riley R."/>
            <person name="LaButti K."/>
            <person name="Andreopoulos B."/>
            <person name="Lipzen A."/>
            <person name="Chen C."/>
            <person name="Yan M."/>
            <person name="Daum C."/>
            <person name="Ng V."/>
            <person name="Clum A."/>
            <person name="Steindorff A."/>
            <person name="Ohm R.A."/>
            <person name="Martin F."/>
            <person name="Silar P."/>
            <person name="Natvig D.O."/>
            <person name="Lalanne C."/>
            <person name="Gautier V."/>
            <person name="Ament-Velasquez S.L."/>
            <person name="Kruys A."/>
            <person name="Hutchinson M.I."/>
            <person name="Powell A.J."/>
            <person name="Barry K."/>
            <person name="Miller A.N."/>
            <person name="Grigoriev I.V."/>
            <person name="Debuchy R."/>
            <person name="Gladieux P."/>
            <person name="Hiltunen Thoren M."/>
            <person name="Johannesson H."/>
        </authorList>
    </citation>
    <scope>NUCLEOTIDE SEQUENCE</scope>
    <source>
        <strain evidence="7">PSN293</strain>
    </source>
</reference>
<reference evidence="7" key="2">
    <citation type="submission" date="2023-05" db="EMBL/GenBank/DDBJ databases">
        <authorList>
            <consortium name="Lawrence Berkeley National Laboratory"/>
            <person name="Steindorff A."/>
            <person name="Hensen N."/>
            <person name="Bonometti L."/>
            <person name="Westerberg I."/>
            <person name="Brannstrom I.O."/>
            <person name="Guillou S."/>
            <person name="Cros-Aarteil S."/>
            <person name="Calhoun S."/>
            <person name="Haridas S."/>
            <person name="Kuo A."/>
            <person name="Mondo S."/>
            <person name="Pangilinan J."/>
            <person name="Riley R."/>
            <person name="Labutti K."/>
            <person name="Andreopoulos B."/>
            <person name="Lipzen A."/>
            <person name="Chen C."/>
            <person name="Yanf M."/>
            <person name="Daum C."/>
            <person name="Ng V."/>
            <person name="Clum A."/>
            <person name="Ohm R."/>
            <person name="Martin F."/>
            <person name="Silar P."/>
            <person name="Natvig D."/>
            <person name="Lalanne C."/>
            <person name="Gautier V."/>
            <person name="Ament-Velasquez S.L."/>
            <person name="Kruys A."/>
            <person name="Hutchinson M.I."/>
            <person name="Powell A.J."/>
            <person name="Barry K."/>
            <person name="Miller A.N."/>
            <person name="Grigoriev I.V."/>
            <person name="Debuchy R."/>
            <person name="Gladieux P."/>
            <person name="Thoren M.H."/>
            <person name="Johannesson H."/>
        </authorList>
    </citation>
    <scope>NUCLEOTIDE SEQUENCE</scope>
    <source>
        <strain evidence="7">PSN293</strain>
    </source>
</reference>
<feature type="region of interest" description="Disordered" evidence="5">
    <location>
        <begin position="28"/>
        <end position="87"/>
    </location>
</feature>
<evidence type="ECO:0000313" key="8">
    <source>
        <dbReference type="Proteomes" id="UP001301769"/>
    </source>
</evidence>
<keyword evidence="2 6" id="KW-0812">Transmembrane</keyword>
<keyword evidence="8" id="KW-1185">Reference proteome</keyword>
<dbReference type="Pfam" id="PF01544">
    <property type="entry name" value="CorA"/>
    <property type="match status" value="1"/>
</dbReference>
<feature type="transmembrane region" description="Helical" evidence="6">
    <location>
        <begin position="172"/>
        <end position="196"/>
    </location>
</feature>
<dbReference type="GO" id="GO:0000287">
    <property type="term" value="F:magnesium ion binding"/>
    <property type="evidence" value="ECO:0007669"/>
    <property type="project" value="TreeGrafter"/>
</dbReference>
<dbReference type="SUPFAM" id="SSF144083">
    <property type="entry name" value="Magnesium transport protein CorA, transmembrane region"/>
    <property type="match status" value="1"/>
</dbReference>
<gene>
    <name evidence="7" type="ORF">QBC37DRAFT_35864</name>
</gene>
<evidence type="ECO:0000256" key="5">
    <source>
        <dbReference type="SAM" id="MobiDB-lite"/>
    </source>
</evidence>
<accession>A0AAN6Y2Y8</accession>
<dbReference type="PANTHER" id="PTHR46494">
    <property type="entry name" value="CORA FAMILY METAL ION TRANSPORTER (EUROFUNG)"/>
    <property type="match status" value="1"/>
</dbReference>
<feature type="transmembrane region" description="Helical" evidence="6">
    <location>
        <begin position="208"/>
        <end position="228"/>
    </location>
</feature>
<protein>
    <submittedName>
        <fullName evidence="7">Uncharacterized protein</fullName>
    </submittedName>
</protein>
<dbReference type="Proteomes" id="UP001301769">
    <property type="component" value="Unassembled WGS sequence"/>
</dbReference>
<evidence type="ECO:0000256" key="2">
    <source>
        <dbReference type="ARBA" id="ARBA00022692"/>
    </source>
</evidence>
<keyword evidence="4 6" id="KW-0472">Membrane</keyword>
<organism evidence="7 8">
    <name type="scientific">Rhypophila decipiens</name>
    <dbReference type="NCBI Taxonomy" id="261697"/>
    <lineage>
        <taxon>Eukaryota</taxon>
        <taxon>Fungi</taxon>
        <taxon>Dikarya</taxon>
        <taxon>Ascomycota</taxon>
        <taxon>Pezizomycotina</taxon>
        <taxon>Sordariomycetes</taxon>
        <taxon>Sordariomycetidae</taxon>
        <taxon>Sordariales</taxon>
        <taxon>Naviculisporaceae</taxon>
        <taxon>Rhypophila</taxon>
    </lineage>
</organism>
<dbReference type="InterPro" id="IPR002523">
    <property type="entry name" value="MgTranspt_CorA/ZnTranspt_ZntB"/>
</dbReference>
<evidence type="ECO:0000313" key="7">
    <source>
        <dbReference type="EMBL" id="KAK4210290.1"/>
    </source>
</evidence>
<evidence type="ECO:0000256" key="6">
    <source>
        <dbReference type="SAM" id="Phobius"/>
    </source>
</evidence>
<evidence type="ECO:0000256" key="3">
    <source>
        <dbReference type="ARBA" id="ARBA00022989"/>
    </source>
</evidence>
<comment type="caution">
    <text evidence="7">The sequence shown here is derived from an EMBL/GenBank/DDBJ whole genome shotgun (WGS) entry which is preliminary data.</text>
</comment>
<dbReference type="InterPro" id="IPR045863">
    <property type="entry name" value="CorA_TM1_TM2"/>
</dbReference>
<keyword evidence="3 6" id="KW-1133">Transmembrane helix</keyword>
<comment type="subcellular location">
    <subcellularLocation>
        <location evidence="1">Cell membrane</location>
        <topology evidence="1">Multi-pass membrane protein</topology>
    </subcellularLocation>
</comment>